<organism evidence="7 8">
    <name type="scientific">Acidimicrobiia bacterium BACL6 MAG-120924-bin43</name>
    <dbReference type="NCBI Taxonomy" id="1655583"/>
    <lineage>
        <taxon>Bacteria</taxon>
        <taxon>Bacillati</taxon>
        <taxon>Actinomycetota</taxon>
        <taxon>Acidimicrobiia</taxon>
        <taxon>acIV cluster</taxon>
    </lineage>
</organism>
<keyword evidence="2 4" id="KW-0560">Oxidoreductase</keyword>
<evidence type="ECO:0000256" key="3">
    <source>
        <dbReference type="ARBA" id="ARBA00023027"/>
    </source>
</evidence>
<feature type="domain" description="D-isomer specific 2-hydroxyacid dehydrogenase catalytic" evidence="5">
    <location>
        <begin position="4"/>
        <end position="318"/>
    </location>
</feature>
<gene>
    <name evidence="7" type="ORF">ABR75_08990</name>
</gene>
<dbReference type="CDD" id="cd05301">
    <property type="entry name" value="GDH"/>
    <property type="match status" value="1"/>
</dbReference>
<evidence type="ECO:0000259" key="6">
    <source>
        <dbReference type="Pfam" id="PF02826"/>
    </source>
</evidence>
<dbReference type="PANTHER" id="PTHR10996:SF257">
    <property type="entry name" value="GLYOXYLATE REDUCTASE 1"/>
    <property type="match status" value="1"/>
</dbReference>
<sequence length="319" mass="33906">MAKVVVTGKIPSGALARLRAEHDVLAWEESTPISREELLKRVSGADAIVSLLTEKIDDELLSAAGDQLKSVSNVAVGYNNIDVPACKARSILVTNTPGVLTEATADIAMSLILMVTRRLAEGERVIRAQQPWQWGMFYMLGSSIQGRQLGIVGMGQIGAAVARRARAFGMTIAYTKRTPLDTATHKELDAKHVEMDELLATSDVVSLHCPYSPDTHHFMNATQLAKMKSSAYLINTARGPVVDEAALADALKRNVIAGAGLDVFEKEPVVHEGLLGLENAVLIPHLGSATVETRAAMADLAATNALAILGGKTAPNLVG</sequence>
<evidence type="ECO:0000256" key="2">
    <source>
        <dbReference type="ARBA" id="ARBA00023002"/>
    </source>
</evidence>
<dbReference type="EMBL" id="LIBJ01000091">
    <property type="protein sequence ID" value="KRO48388.1"/>
    <property type="molecule type" value="Genomic_DNA"/>
</dbReference>
<dbReference type="InterPro" id="IPR006139">
    <property type="entry name" value="D-isomer_2_OHA_DH_cat_dom"/>
</dbReference>
<proteinExistence type="inferred from homology"/>
<dbReference type="Gene3D" id="3.40.50.720">
    <property type="entry name" value="NAD(P)-binding Rossmann-like Domain"/>
    <property type="match status" value="2"/>
</dbReference>
<reference evidence="7 8" key="1">
    <citation type="submission" date="2015-10" db="EMBL/GenBank/DDBJ databases">
        <title>Metagenome-Assembled Genomes uncover a global brackish microbiome.</title>
        <authorList>
            <person name="Hugerth L.W."/>
            <person name="Larsson J."/>
            <person name="Alneberg J."/>
            <person name="Lindh M.V."/>
            <person name="Legrand C."/>
            <person name="Pinhassi J."/>
            <person name="Andersson A.F."/>
        </authorList>
    </citation>
    <scope>NUCLEOTIDE SEQUENCE [LARGE SCALE GENOMIC DNA]</scope>
    <source>
        <strain evidence="7">BACL6 MAG-120924-bin43</strain>
    </source>
</reference>
<dbReference type="PROSITE" id="PS00671">
    <property type="entry name" value="D_2_HYDROXYACID_DH_3"/>
    <property type="match status" value="1"/>
</dbReference>
<dbReference type="GO" id="GO:0016618">
    <property type="term" value="F:hydroxypyruvate reductase [NAD(P)H] activity"/>
    <property type="evidence" value="ECO:0007669"/>
    <property type="project" value="TreeGrafter"/>
</dbReference>
<comment type="similarity">
    <text evidence="1 4">Belongs to the D-isomer specific 2-hydroxyacid dehydrogenase family.</text>
</comment>
<dbReference type="PANTHER" id="PTHR10996">
    <property type="entry name" value="2-HYDROXYACID DEHYDROGENASE-RELATED"/>
    <property type="match status" value="1"/>
</dbReference>
<dbReference type="Pfam" id="PF02826">
    <property type="entry name" value="2-Hacid_dh_C"/>
    <property type="match status" value="1"/>
</dbReference>
<dbReference type="InterPro" id="IPR050223">
    <property type="entry name" value="D-isomer_2-hydroxyacid_DH"/>
</dbReference>
<dbReference type="AlphaFoldDB" id="A0A0R2QDP1"/>
<dbReference type="Proteomes" id="UP000051017">
    <property type="component" value="Unassembled WGS sequence"/>
</dbReference>
<evidence type="ECO:0000256" key="4">
    <source>
        <dbReference type="RuleBase" id="RU003719"/>
    </source>
</evidence>
<keyword evidence="3" id="KW-0520">NAD</keyword>
<evidence type="ECO:0000259" key="5">
    <source>
        <dbReference type="Pfam" id="PF00389"/>
    </source>
</evidence>
<name>A0A0R2QDP1_9ACTN</name>
<dbReference type="GO" id="GO:0005829">
    <property type="term" value="C:cytosol"/>
    <property type="evidence" value="ECO:0007669"/>
    <property type="project" value="TreeGrafter"/>
</dbReference>
<dbReference type="GO" id="GO:0030267">
    <property type="term" value="F:glyoxylate reductase (NADPH) activity"/>
    <property type="evidence" value="ECO:0007669"/>
    <property type="project" value="TreeGrafter"/>
</dbReference>
<dbReference type="SUPFAM" id="SSF52283">
    <property type="entry name" value="Formate/glycerate dehydrogenase catalytic domain-like"/>
    <property type="match status" value="1"/>
</dbReference>
<dbReference type="InterPro" id="IPR036291">
    <property type="entry name" value="NAD(P)-bd_dom_sf"/>
</dbReference>
<evidence type="ECO:0000313" key="7">
    <source>
        <dbReference type="EMBL" id="KRO48388.1"/>
    </source>
</evidence>
<protein>
    <submittedName>
        <fullName evidence="7">D-glycerate dehydrogenase</fullName>
    </submittedName>
</protein>
<feature type="domain" description="D-isomer specific 2-hydroxyacid dehydrogenase NAD-binding" evidence="6">
    <location>
        <begin position="109"/>
        <end position="287"/>
    </location>
</feature>
<evidence type="ECO:0000256" key="1">
    <source>
        <dbReference type="ARBA" id="ARBA00005854"/>
    </source>
</evidence>
<dbReference type="SUPFAM" id="SSF51735">
    <property type="entry name" value="NAD(P)-binding Rossmann-fold domains"/>
    <property type="match status" value="1"/>
</dbReference>
<dbReference type="GO" id="GO:0051287">
    <property type="term" value="F:NAD binding"/>
    <property type="evidence" value="ECO:0007669"/>
    <property type="project" value="InterPro"/>
</dbReference>
<comment type="caution">
    <text evidence="7">The sequence shown here is derived from an EMBL/GenBank/DDBJ whole genome shotgun (WGS) entry which is preliminary data.</text>
</comment>
<dbReference type="InterPro" id="IPR029753">
    <property type="entry name" value="D-isomer_DH_CS"/>
</dbReference>
<dbReference type="InterPro" id="IPR006140">
    <property type="entry name" value="D-isomer_DH_NAD-bd"/>
</dbReference>
<dbReference type="Pfam" id="PF00389">
    <property type="entry name" value="2-Hacid_dh"/>
    <property type="match status" value="1"/>
</dbReference>
<dbReference type="PROSITE" id="PS00670">
    <property type="entry name" value="D_2_HYDROXYACID_DH_2"/>
    <property type="match status" value="1"/>
</dbReference>
<accession>A0A0R2QDP1</accession>
<evidence type="ECO:0000313" key="8">
    <source>
        <dbReference type="Proteomes" id="UP000051017"/>
    </source>
</evidence>
<dbReference type="FunFam" id="3.40.50.720:FF:000203">
    <property type="entry name" value="D-3-phosphoglycerate dehydrogenase (SerA)"/>
    <property type="match status" value="1"/>
</dbReference>